<sequence length="371" mass="42252">MALADDFGAKYLNWSDTKILAFQKALLKWYDLEGRRLPWRSDHDPYHIFVSEIMLQQTQVQTVIPYYQNFMTVFPTVLDLAEASETKLLKAWEGLGYYSRVRNMQKAARQIKNEYSGNWPTSAVQLQELTGIGPYTAAAIASIAFGQPVAAIDGNAFRVFARLLKIDLDITKRQSRPVFQTIGDHLISQERPGDFNQAVMDLGTSYLTAKNPEPENSPVREFDESFADGTTLDYPVKTLKAKPVDLYYYALAVQSPAGWLFEQRPAKGMLARLWMFPLIDRADLDDSQPLMSQVATRFKEETGVTAEFREVQMKPVVHTFTHQKWHLEILVAELSSTPDLSLFPGQWLDSTMRAESPLPTVQLKLNRQLFT</sequence>
<evidence type="ECO:0000256" key="3">
    <source>
        <dbReference type="ARBA" id="ARBA00012045"/>
    </source>
</evidence>
<comment type="function">
    <text evidence="13">Adenine glycosylase active on G-A mispairs.</text>
</comment>
<evidence type="ECO:0000256" key="4">
    <source>
        <dbReference type="ARBA" id="ARBA00022023"/>
    </source>
</evidence>
<protein>
    <recommendedName>
        <fullName evidence="4 13">Adenine DNA glycosylase</fullName>
        <ecNumber evidence="3 13">3.2.2.31</ecNumber>
    </recommendedName>
</protein>
<dbReference type="SUPFAM" id="SSF48150">
    <property type="entry name" value="DNA-glycosylase"/>
    <property type="match status" value="1"/>
</dbReference>
<keyword evidence="6" id="KW-0479">Metal-binding</keyword>
<dbReference type="EMBL" id="JBHTOF010000030">
    <property type="protein sequence ID" value="MFD1465309.1"/>
    <property type="molecule type" value="Genomic_DNA"/>
</dbReference>
<dbReference type="RefSeq" id="WP_125578278.1">
    <property type="nucleotide sequence ID" value="NZ_JBHTOF010000030.1"/>
</dbReference>
<feature type="domain" description="HhH-GPD" evidence="14">
    <location>
        <begin position="54"/>
        <end position="205"/>
    </location>
</feature>
<dbReference type="PANTHER" id="PTHR42944:SF1">
    <property type="entry name" value="ADENINE DNA GLYCOSYLASE"/>
    <property type="match status" value="1"/>
</dbReference>
<name>A0ABW4DKZ5_9LACO</name>
<evidence type="ECO:0000313" key="16">
    <source>
        <dbReference type="Proteomes" id="UP001597244"/>
    </source>
</evidence>
<dbReference type="GO" id="GO:0016798">
    <property type="term" value="F:hydrolase activity, acting on glycosyl bonds"/>
    <property type="evidence" value="ECO:0007669"/>
    <property type="project" value="UniProtKB-KW"/>
</dbReference>
<dbReference type="Pfam" id="PF14815">
    <property type="entry name" value="NUDIX_4"/>
    <property type="match status" value="1"/>
</dbReference>
<keyword evidence="10" id="KW-0411">Iron-sulfur</keyword>
<evidence type="ECO:0000256" key="2">
    <source>
        <dbReference type="ARBA" id="ARBA00008343"/>
    </source>
</evidence>
<dbReference type="InterPro" id="IPR023170">
    <property type="entry name" value="HhH_base_excis_C"/>
</dbReference>
<dbReference type="Proteomes" id="UP001597244">
    <property type="component" value="Unassembled WGS sequence"/>
</dbReference>
<dbReference type="InterPro" id="IPR029119">
    <property type="entry name" value="MutY_C"/>
</dbReference>
<evidence type="ECO:0000259" key="14">
    <source>
        <dbReference type="SMART" id="SM00478"/>
    </source>
</evidence>
<dbReference type="InterPro" id="IPR044298">
    <property type="entry name" value="MIG/MutY"/>
</dbReference>
<dbReference type="SUPFAM" id="SSF55811">
    <property type="entry name" value="Nudix"/>
    <property type="match status" value="1"/>
</dbReference>
<dbReference type="CDD" id="cd03431">
    <property type="entry name" value="NUDIX_DNA_Glycosylase_C-MutY"/>
    <property type="match status" value="1"/>
</dbReference>
<proteinExistence type="inferred from homology"/>
<keyword evidence="12 13" id="KW-0326">Glycosidase</keyword>
<evidence type="ECO:0000313" key="15">
    <source>
        <dbReference type="EMBL" id="MFD1465309.1"/>
    </source>
</evidence>
<reference evidence="16" key="1">
    <citation type="journal article" date="2019" name="Int. J. Syst. Evol. Microbiol.">
        <title>The Global Catalogue of Microorganisms (GCM) 10K type strain sequencing project: providing services to taxonomists for standard genome sequencing and annotation.</title>
        <authorList>
            <consortium name="The Broad Institute Genomics Platform"/>
            <consortium name="The Broad Institute Genome Sequencing Center for Infectious Disease"/>
            <person name="Wu L."/>
            <person name="Ma J."/>
        </authorList>
    </citation>
    <scope>NUCLEOTIDE SEQUENCE [LARGE SCALE GENOMIC DNA]</scope>
    <source>
        <strain evidence="16">CCM 8951</strain>
    </source>
</reference>
<evidence type="ECO:0000256" key="6">
    <source>
        <dbReference type="ARBA" id="ARBA00022723"/>
    </source>
</evidence>
<keyword evidence="9 13" id="KW-0408">Iron</keyword>
<comment type="similarity">
    <text evidence="2 13">Belongs to the Nth/MutY family.</text>
</comment>
<keyword evidence="16" id="KW-1185">Reference proteome</keyword>
<evidence type="ECO:0000256" key="1">
    <source>
        <dbReference type="ARBA" id="ARBA00000843"/>
    </source>
</evidence>
<comment type="caution">
    <text evidence="15">The sequence shown here is derived from an EMBL/GenBank/DDBJ whole genome shotgun (WGS) entry which is preliminary data.</text>
</comment>
<comment type="cofactor">
    <cofactor evidence="13">
        <name>[4Fe-4S] cluster</name>
        <dbReference type="ChEBI" id="CHEBI:49883"/>
    </cofactor>
    <text evidence="13">Binds 1 [4Fe-4S] cluster.</text>
</comment>
<keyword evidence="5" id="KW-0004">4Fe-4S</keyword>
<dbReference type="InterPro" id="IPR015797">
    <property type="entry name" value="NUDIX_hydrolase-like_dom_sf"/>
</dbReference>
<evidence type="ECO:0000256" key="13">
    <source>
        <dbReference type="RuleBase" id="RU365096"/>
    </source>
</evidence>
<evidence type="ECO:0000256" key="11">
    <source>
        <dbReference type="ARBA" id="ARBA00023204"/>
    </source>
</evidence>
<evidence type="ECO:0000256" key="5">
    <source>
        <dbReference type="ARBA" id="ARBA00022485"/>
    </source>
</evidence>
<dbReference type="Gene3D" id="1.10.340.30">
    <property type="entry name" value="Hypothetical protein, domain 2"/>
    <property type="match status" value="1"/>
</dbReference>
<evidence type="ECO:0000256" key="8">
    <source>
        <dbReference type="ARBA" id="ARBA00022801"/>
    </source>
</evidence>
<keyword evidence="8 15" id="KW-0378">Hydrolase</keyword>
<organism evidence="15 16">
    <name type="scientific">Lapidilactobacillus mulanensis</name>
    <dbReference type="NCBI Taxonomy" id="2485999"/>
    <lineage>
        <taxon>Bacteria</taxon>
        <taxon>Bacillati</taxon>
        <taxon>Bacillota</taxon>
        <taxon>Bacilli</taxon>
        <taxon>Lactobacillales</taxon>
        <taxon>Lactobacillaceae</taxon>
        <taxon>Lapidilactobacillus</taxon>
    </lineage>
</organism>
<dbReference type="InterPro" id="IPR003265">
    <property type="entry name" value="HhH-GPD_domain"/>
</dbReference>
<accession>A0ABW4DKZ5</accession>
<evidence type="ECO:0000256" key="7">
    <source>
        <dbReference type="ARBA" id="ARBA00022763"/>
    </source>
</evidence>
<dbReference type="SMART" id="SM00478">
    <property type="entry name" value="ENDO3c"/>
    <property type="match status" value="1"/>
</dbReference>
<comment type="catalytic activity">
    <reaction evidence="1 13">
        <text>Hydrolyzes free adenine bases from 7,8-dihydro-8-oxoguanine:adenine mismatched double-stranded DNA, leaving an apurinic site.</text>
        <dbReference type="EC" id="3.2.2.31"/>
    </reaction>
</comment>
<evidence type="ECO:0000256" key="12">
    <source>
        <dbReference type="ARBA" id="ARBA00023295"/>
    </source>
</evidence>
<keyword evidence="7 13" id="KW-0227">DNA damage</keyword>
<dbReference type="Gene3D" id="3.90.79.10">
    <property type="entry name" value="Nucleoside Triphosphate Pyrophosphohydrolase"/>
    <property type="match status" value="1"/>
</dbReference>
<keyword evidence="11" id="KW-0234">DNA repair</keyword>
<dbReference type="Gene3D" id="1.10.1670.10">
    <property type="entry name" value="Helix-hairpin-Helix base-excision DNA repair enzymes (C-terminal)"/>
    <property type="match status" value="1"/>
</dbReference>
<gene>
    <name evidence="15" type="ORF">ACFQ4L_04285</name>
</gene>
<evidence type="ECO:0000256" key="10">
    <source>
        <dbReference type="ARBA" id="ARBA00023014"/>
    </source>
</evidence>
<dbReference type="EC" id="3.2.2.31" evidence="3 13"/>
<dbReference type="PANTHER" id="PTHR42944">
    <property type="entry name" value="ADENINE DNA GLYCOSYLASE"/>
    <property type="match status" value="1"/>
</dbReference>
<evidence type="ECO:0000256" key="9">
    <source>
        <dbReference type="ARBA" id="ARBA00023004"/>
    </source>
</evidence>
<dbReference type="CDD" id="cd00056">
    <property type="entry name" value="ENDO3c"/>
    <property type="match status" value="1"/>
</dbReference>
<dbReference type="Pfam" id="PF00730">
    <property type="entry name" value="HhH-GPD"/>
    <property type="match status" value="1"/>
</dbReference>
<dbReference type="InterPro" id="IPR011257">
    <property type="entry name" value="DNA_glycosylase"/>
</dbReference>